<dbReference type="PRINTS" id="PR00111">
    <property type="entry name" value="ABHYDROLASE"/>
</dbReference>
<evidence type="ECO:0000256" key="1">
    <source>
        <dbReference type="SAM" id="SignalP"/>
    </source>
</evidence>
<comment type="caution">
    <text evidence="3">The sequence shown here is derived from an EMBL/GenBank/DDBJ whole genome shotgun (WGS) entry which is preliminary data.</text>
</comment>
<feature type="domain" description="AB hydrolase-1" evidence="2">
    <location>
        <begin position="66"/>
        <end position="295"/>
    </location>
</feature>
<dbReference type="InterPro" id="IPR029058">
    <property type="entry name" value="AB_hydrolase_fold"/>
</dbReference>
<dbReference type="GO" id="GO:0016787">
    <property type="term" value="F:hydrolase activity"/>
    <property type="evidence" value="ECO:0007669"/>
    <property type="project" value="UniProtKB-KW"/>
</dbReference>
<accession>A0ABT1WE56</accession>
<proteinExistence type="predicted"/>
<dbReference type="Gene3D" id="3.40.50.1820">
    <property type="entry name" value="alpha/beta hydrolase"/>
    <property type="match status" value="1"/>
</dbReference>
<dbReference type="PRINTS" id="PR00412">
    <property type="entry name" value="EPOXHYDRLASE"/>
</dbReference>
<dbReference type="PANTHER" id="PTHR43798:SF5">
    <property type="entry name" value="MONOACYLGLYCEROL LIPASE ABHD6"/>
    <property type="match status" value="1"/>
</dbReference>
<dbReference type="InterPro" id="IPR000639">
    <property type="entry name" value="Epox_hydrolase-like"/>
</dbReference>
<dbReference type="SUPFAM" id="SSF53474">
    <property type="entry name" value="alpha/beta-Hydrolases"/>
    <property type="match status" value="1"/>
</dbReference>
<feature type="signal peptide" evidence="1">
    <location>
        <begin position="1"/>
        <end position="21"/>
    </location>
</feature>
<feature type="chain" id="PRO_5046153294" evidence="1">
    <location>
        <begin position="22"/>
        <end position="315"/>
    </location>
</feature>
<protein>
    <submittedName>
        <fullName evidence="3">Alpha/beta hydrolase</fullName>
    </submittedName>
</protein>
<reference evidence="3 4" key="1">
    <citation type="submission" date="2022-07" db="EMBL/GenBank/DDBJ databases">
        <authorList>
            <person name="Xamxidin M."/>
            <person name="Wu M."/>
        </authorList>
    </citation>
    <scope>NUCLEOTIDE SEQUENCE [LARGE SCALE GENOMIC DNA]</scope>
    <source>
        <strain evidence="3 4">NBRC 111650</strain>
    </source>
</reference>
<dbReference type="RefSeq" id="WP_256763559.1">
    <property type="nucleotide sequence ID" value="NZ_JANIGO010000002.1"/>
</dbReference>
<evidence type="ECO:0000313" key="3">
    <source>
        <dbReference type="EMBL" id="MCQ8895795.1"/>
    </source>
</evidence>
<sequence length="315" mass="34335">MKKWIVAALALAGLASWGLNANPVAGQLFMQYGGQLEARVHGFAEKTVTATGIAHRLYEGGDASKPTVVLLHGYSADKDVWPRFAAHLVKDYHVVIPDMAGHGETGFQPGWDYSITAQASRVVALMDALDVQQFHVVGNSMGGYISATLAANYPDRVWSVSALDPAGVQSPKPSKMAQMVAGGRNPFEVQSAEQFKEFYAMTMAKPPYLPQFVLNGMAKTYMDRRDELATIFKAIHQMDVLGNRLGDIKAPMLLLWGAKDELIDVSSVPVWQAGVKNLRAKVYDDLGHMPMVEAPEESARDVKVFIDSVQTAAAR</sequence>
<dbReference type="InterPro" id="IPR050266">
    <property type="entry name" value="AB_hydrolase_sf"/>
</dbReference>
<organism evidence="3 4">
    <name type="scientific">Limnobacter humi</name>
    <dbReference type="NCBI Taxonomy" id="1778671"/>
    <lineage>
        <taxon>Bacteria</taxon>
        <taxon>Pseudomonadati</taxon>
        <taxon>Pseudomonadota</taxon>
        <taxon>Betaproteobacteria</taxon>
        <taxon>Burkholderiales</taxon>
        <taxon>Burkholderiaceae</taxon>
        <taxon>Limnobacter</taxon>
    </lineage>
</organism>
<dbReference type="PANTHER" id="PTHR43798">
    <property type="entry name" value="MONOACYLGLYCEROL LIPASE"/>
    <property type="match status" value="1"/>
</dbReference>
<dbReference type="EMBL" id="JANIGO010000002">
    <property type="protein sequence ID" value="MCQ8895795.1"/>
    <property type="molecule type" value="Genomic_DNA"/>
</dbReference>
<dbReference type="InterPro" id="IPR000073">
    <property type="entry name" value="AB_hydrolase_1"/>
</dbReference>
<evidence type="ECO:0000313" key="4">
    <source>
        <dbReference type="Proteomes" id="UP001204142"/>
    </source>
</evidence>
<dbReference type="Proteomes" id="UP001204142">
    <property type="component" value="Unassembled WGS sequence"/>
</dbReference>
<gene>
    <name evidence="3" type="ORF">NQT62_05000</name>
</gene>
<name>A0ABT1WE56_9BURK</name>
<dbReference type="Pfam" id="PF00561">
    <property type="entry name" value="Abhydrolase_1"/>
    <property type="match status" value="1"/>
</dbReference>
<evidence type="ECO:0000259" key="2">
    <source>
        <dbReference type="Pfam" id="PF00561"/>
    </source>
</evidence>
<keyword evidence="1" id="KW-0732">Signal</keyword>
<keyword evidence="4" id="KW-1185">Reference proteome</keyword>
<keyword evidence="3" id="KW-0378">Hydrolase</keyword>